<dbReference type="HAMAP" id="MF_00135">
    <property type="entry name" value="PRAI"/>
    <property type="match status" value="1"/>
</dbReference>
<evidence type="ECO:0000313" key="12">
    <source>
        <dbReference type="EMBL" id="MCC2211231.1"/>
    </source>
</evidence>
<dbReference type="InterPro" id="IPR001240">
    <property type="entry name" value="PRAI_dom"/>
</dbReference>
<keyword evidence="9 10" id="KW-0413">Isomerase</keyword>
<comment type="caution">
    <text evidence="12">The sequence shown here is derived from an EMBL/GenBank/DDBJ whole genome shotgun (WGS) entry which is preliminary data.</text>
</comment>
<dbReference type="InterPro" id="IPR011060">
    <property type="entry name" value="RibuloseP-bd_barrel"/>
</dbReference>
<proteinExistence type="inferred from homology"/>
<dbReference type="GO" id="GO:0000162">
    <property type="term" value="P:L-tryptophan biosynthetic process"/>
    <property type="evidence" value="ECO:0007669"/>
    <property type="project" value="UniProtKB-UniRule"/>
</dbReference>
<reference evidence="12 13" key="1">
    <citation type="submission" date="2021-10" db="EMBL/GenBank/DDBJ databases">
        <title>Anaerobic single-cell dispensing facilitates the cultivation of human gut bacteria.</title>
        <authorList>
            <person name="Afrizal A."/>
        </authorList>
    </citation>
    <scope>NUCLEOTIDE SEQUENCE [LARGE SCALE GENOMIC DNA]</scope>
    <source>
        <strain evidence="12 13">CLA-AA-H232</strain>
    </source>
</reference>
<evidence type="ECO:0000256" key="5">
    <source>
        <dbReference type="ARBA" id="ARBA00022272"/>
    </source>
</evidence>
<protein>
    <recommendedName>
        <fullName evidence="5 10">N-(5'-phosphoribosyl)anthranilate isomerase</fullName>
        <shortName evidence="10">PRAI</shortName>
        <ecNumber evidence="4 10">5.3.1.24</ecNumber>
    </recommendedName>
</protein>
<keyword evidence="6 10" id="KW-0028">Amino-acid biosynthesis</keyword>
<evidence type="ECO:0000256" key="9">
    <source>
        <dbReference type="ARBA" id="ARBA00023235"/>
    </source>
</evidence>
<keyword evidence="13" id="KW-1185">Reference proteome</keyword>
<evidence type="ECO:0000256" key="8">
    <source>
        <dbReference type="ARBA" id="ARBA00023141"/>
    </source>
</evidence>
<evidence type="ECO:0000259" key="11">
    <source>
        <dbReference type="Pfam" id="PF00697"/>
    </source>
</evidence>
<dbReference type="EMBL" id="JAJEQM010000015">
    <property type="protein sequence ID" value="MCC2211231.1"/>
    <property type="molecule type" value="Genomic_DNA"/>
</dbReference>
<evidence type="ECO:0000313" key="13">
    <source>
        <dbReference type="Proteomes" id="UP001198242"/>
    </source>
</evidence>
<dbReference type="EC" id="5.3.1.24" evidence="4 10"/>
<feature type="domain" description="N-(5'phosphoribosyl) anthranilate isomerase (PRAI)" evidence="11">
    <location>
        <begin position="3"/>
        <end position="195"/>
    </location>
</feature>
<dbReference type="SUPFAM" id="SSF51366">
    <property type="entry name" value="Ribulose-phoshate binding barrel"/>
    <property type="match status" value="1"/>
</dbReference>
<dbReference type="GO" id="GO:0004640">
    <property type="term" value="F:phosphoribosylanthranilate isomerase activity"/>
    <property type="evidence" value="ECO:0007669"/>
    <property type="project" value="UniProtKB-UniRule"/>
</dbReference>
<dbReference type="AlphaFoldDB" id="A0AAE3DZB2"/>
<comment type="similarity">
    <text evidence="3 10">Belongs to the TrpF family.</text>
</comment>
<dbReference type="InterPro" id="IPR044643">
    <property type="entry name" value="TrpF_fam"/>
</dbReference>
<gene>
    <name evidence="10" type="primary">trpF</name>
    <name evidence="12" type="ORF">LKE05_10580</name>
</gene>
<evidence type="ECO:0000256" key="1">
    <source>
        <dbReference type="ARBA" id="ARBA00001164"/>
    </source>
</evidence>
<keyword evidence="7 10" id="KW-0822">Tryptophan biosynthesis</keyword>
<evidence type="ECO:0000256" key="4">
    <source>
        <dbReference type="ARBA" id="ARBA00012572"/>
    </source>
</evidence>
<organism evidence="12 13">
    <name type="scientific">Hominilimicola fabiformis</name>
    <dbReference type="NCBI Taxonomy" id="2885356"/>
    <lineage>
        <taxon>Bacteria</taxon>
        <taxon>Bacillati</taxon>
        <taxon>Bacillota</taxon>
        <taxon>Clostridia</taxon>
        <taxon>Eubacteriales</taxon>
        <taxon>Oscillospiraceae</taxon>
        <taxon>Hominilimicola</taxon>
    </lineage>
</organism>
<accession>A0AAE3DZB2</accession>
<name>A0AAE3DZB2_9FIRM</name>
<dbReference type="CDD" id="cd00405">
    <property type="entry name" value="PRAI"/>
    <property type="match status" value="1"/>
</dbReference>
<dbReference type="PANTHER" id="PTHR42894">
    <property type="entry name" value="N-(5'-PHOSPHORIBOSYL)ANTHRANILATE ISOMERASE"/>
    <property type="match status" value="1"/>
</dbReference>
<evidence type="ECO:0000256" key="7">
    <source>
        <dbReference type="ARBA" id="ARBA00022822"/>
    </source>
</evidence>
<comment type="catalytic activity">
    <reaction evidence="1 10">
        <text>N-(5-phospho-beta-D-ribosyl)anthranilate = 1-(2-carboxyphenylamino)-1-deoxy-D-ribulose 5-phosphate</text>
        <dbReference type="Rhea" id="RHEA:21540"/>
        <dbReference type="ChEBI" id="CHEBI:18277"/>
        <dbReference type="ChEBI" id="CHEBI:58613"/>
        <dbReference type="EC" id="5.3.1.24"/>
    </reaction>
</comment>
<evidence type="ECO:0000256" key="10">
    <source>
        <dbReference type="HAMAP-Rule" id="MF_00135"/>
    </source>
</evidence>
<dbReference type="FunFam" id="3.20.20.70:FF:000075">
    <property type="entry name" value="Tryptophan biosynthesis protein TRP1"/>
    <property type="match status" value="1"/>
</dbReference>
<comment type="pathway">
    <text evidence="2 10">Amino-acid biosynthesis; L-tryptophan biosynthesis; L-tryptophan from chorismate: step 3/5.</text>
</comment>
<dbReference type="Proteomes" id="UP001198242">
    <property type="component" value="Unassembled WGS sequence"/>
</dbReference>
<evidence type="ECO:0000256" key="3">
    <source>
        <dbReference type="ARBA" id="ARBA00007571"/>
    </source>
</evidence>
<dbReference type="Gene3D" id="3.20.20.70">
    <property type="entry name" value="Aldolase class I"/>
    <property type="match status" value="1"/>
</dbReference>
<evidence type="ECO:0000256" key="2">
    <source>
        <dbReference type="ARBA" id="ARBA00004664"/>
    </source>
</evidence>
<dbReference type="Pfam" id="PF00697">
    <property type="entry name" value="PRAI"/>
    <property type="match status" value="1"/>
</dbReference>
<keyword evidence="8 10" id="KW-0057">Aromatic amino acid biosynthesis</keyword>
<dbReference type="InterPro" id="IPR013785">
    <property type="entry name" value="Aldolase_TIM"/>
</dbReference>
<evidence type="ECO:0000256" key="6">
    <source>
        <dbReference type="ARBA" id="ARBA00022605"/>
    </source>
</evidence>
<sequence length="203" mass="23022">MEIKICGIRRKEDIDIINKYKPDYIGFIFAKSKREVTPETVAEITKNLDKDIKKVGVFVNATYEKINEAVQAAKLDVVQLHGDENDEYISNLDCKCEIWKAVRVRDGEDIYDVKGVDRLLLDKYTDKEYGGSGQTFDWHGSGSIKTDKPIMLAGGIKTENVIEGINIFKPVGVDISSSVETDGFKDEQKIKKFIETVRSYENE</sequence>
<dbReference type="PANTHER" id="PTHR42894:SF1">
    <property type="entry name" value="N-(5'-PHOSPHORIBOSYL)ANTHRANILATE ISOMERASE"/>
    <property type="match status" value="1"/>
</dbReference>
<dbReference type="RefSeq" id="WP_308456841.1">
    <property type="nucleotide sequence ID" value="NZ_JAJEQM010000015.1"/>
</dbReference>